<keyword evidence="3" id="KW-1185">Reference proteome</keyword>
<dbReference type="Proteomes" id="UP001201873">
    <property type="component" value="Unassembled WGS sequence"/>
</dbReference>
<dbReference type="RefSeq" id="WP_248825610.1">
    <property type="nucleotide sequence ID" value="NZ_JALKFT010000016.1"/>
</dbReference>
<gene>
    <name evidence="2" type="ORF">MXD59_16520</name>
</gene>
<reference evidence="2 3" key="1">
    <citation type="submission" date="2022-04" db="EMBL/GenBank/DDBJ databases">
        <title>Genome diversity in the genus Frankia.</title>
        <authorList>
            <person name="Carlos-Shanley C."/>
            <person name="Hahn D."/>
        </authorList>
    </citation>
    <scope>NUCLEOTIDE SEQUENCE [LARGE SCALE GENOMIC DNA]</scope>
    <source>
        <strain evidence="2 3">Ag45/Mut15</strain>
    </source>
</reference>
<evidence type="ECO:0000256" key="1">
    <source>
        <dbReference type="SAM" id="MobiDB-lite"/>
    </source>
</evidence>
<evidence type="ECO:0000313" key="2">
    <source>
        <dbReference type="EMBL" id="MCK9877354.1"/>
    </source>
</evidence>
<protein>
    <submittedName>
        <fullName evidence="2">Uncharacterized protein</fullName>
    </submittedName>
</protein>
<evidence type="ECO:0000313" key="3">
    <source>
        <dbReference type="Proteomes" id="UP001201873"/>
    </source>
</evidence>
<organism evidence="2 3">
    <name type="scientific">Frankia umida</name>
    <dbReference type="NCBI Taxonomy" id="573489"/>
    <lineage>
        <taxon>Bacteria</taxon>
        <taxon>Bacillati</taxon>
        <taxon>Actinomycetota</taxon>
        <taxon>Actinomycetes</taxon>
        <taxon>Frankiales</taxon>
        <taxon>Frankiaceae</taxon>
        <taxon>Frankia</taxon>
    </lineage>
</organism>
<name>A0ABT0K0P5_9ACTN</name>
<comment type="caution">
    <text evidence="2">The sequence shown here is derived from an EMBL/GenBank/DDBJ whole genome shotgun (WGS) entry which is preliminary data.</text>
</comment>
<sequence length="178" mass="19448">MSDLDPARLGRLLARAYRPGIALPTDLLDQPELLDLLAPGRPHGDGEHPVYRAQRAHRLIVSAVASLRSPHCDVLRALLDLEAPPAGRRITLNLTERRERAGTYFNVAGDTFRRHHEPRHTQALAAEIYSRLKAAADTARPAPPAAREGGDELTIPTREGVPRSAPPAASTFTPRPYA</sequence>
<feature type="region of interest" description="Disordered" evidence="1">
    <location>
        <begin position="136"/>
        <end position="178"/>
    </location>
</feature>
<proteinExistence type="predicted"/>
<dbReference type="EMBL" id="JALKFT010000016">
    <property type="protein sequence ID" value="MCK9877354.1"/>
    <property type="molecule type" value="Genomic_DNA"/>
</dbReference>
<accession>A0ABT0K0P5</accession>